<feature type="compositionally biased region" description="Polar residues" evidence="1">
    <location>
        <begin position="460"/>
        <end position="488"/>
    </location>
</feature>
<dbReference type="GeneID" id="91091346"/>
<name>A0AAX4JK73_9TREE</name>
<evidence type="ECO:0000313" key="2">
    <source>
        <dbReference type="EMBL" id="WWC85807.1"/>
    </source>
</evidence>
<sequence length="579" mass="63618">MPIDVEAYMAGAIPPLSRGGSWLPNGENGLDRVSASGASSLSGNGYQASNSLSMTMARTPPSMHHTPGHHMGQVPTRNGSIISSGSQWPLVSPHDRSNYGMDGTSSVRSSDQKGLPTSIDMNKLKRDPVKHDGWLRSPSIEFDYSPSIPHSPVSISPTAYSGRQGDHRIPIPQRQHSNLSSPVHSPNSVASPSIAGSPYRKVNLEAPLKPTSSPYRKVMEIKEDKRSVDSVPTRPGLPRRHTHTHVHSSKPKKGHEEDLYRSAQLNNRLARLNLQIKDNRISELDKSPTEHGEKSLSPKTSHHRRHSTAGISESGSNDTASSHTPNEPHRHRARHLSSPHGEIPLVPLPSSASLPRRSSTTINKVPTRPKPKQASSSPLISSSQPRPFPSPSTNGSIASQSDLSRLHPDREIDTARSRISSMSKDLDRKPAGYISPLEEHFYDDDEAHPAFASRPYTPKTPESQYLSRSDSGSQVNRDGNSDNEQVQFPTPKKNYMPPGFAKPTREVKWNREGPAMRTHGIAWLREGDPNNLPTSPKGPRYIIARPPNIDHNSTNADKWWSTGVGGDISYNTQQCFVPR</sequence>
<feature type="compositionally biased region" description="Low complexity" evidence="1">
    <location>
        <begin position="344"/>
        <end position="359"/>
    </location>
</feature>
<feature type="compositionally biased region" description="Polar residues" evidence="1">
    <location>
        <begin position="174"/>
        <end position="191"/>
    </location>
</feature>
<feature type="compositionally biased region" description="Polar residues" evidence="1">
    <location>
        <begin position="309"/>
        <end position="325"/>
    </location>
</feature>
<feature type="region of interest" description="Disordered" evidence="1">
    <location>
        <begin position="56"/>
        <end position="120"/>
    </location>
</feature>
<feature type="compositionally biased region" description="Polar residues" evidence="1">
    <location>
        <begin position="393"/>
        <end position="403"/>
    </location>
</feature>
<dbReference type="AlphaFoldDB" id="A0AAX4JK73"/>
<evidence type="ECO:0000256" key="1">
    <source>
        <dbReference type="SAM" id="MobiDB-lite"/>
    </source>
</evidence>
<accession>A0AAX4JK73</accession>
<feature type="region of interest" description="Disordered" evidence="1">
    <location>
        <begin position="280"/>
        <end position="410"/>
    </location>
</feature>
<dbReference type="Proteomes" id="UP001355207">
    <property type="component" value="Chromosome 1"/>
</dbReference>
<feature type="compositionally biased region" description="Low complexity" evidence="1">
    <location>
        <begin position="375"/>
        <end position="385"/>
    </location>
</feature>
<protein>
    <submittedName>
        <fullName evidence="2">Uncharacterized protein</fullName>
    </submittedName>
</protein>
<feature type="compositionally biased region" description="Basic residues" evidence="1">
    <location>
        <begin position="237"/>
        <end position="253"/>
    </location>
</feature>
<dbReference type="RefSeq" id="XP_066072570.1">
    <property type="nucleotide sequence ID" value="XM_066216473.1"/>
</dbReference>
<proteinExistence type="predicted"/>
<keyword evidence="3" id="KW-1185">Reference proteome</keyword>
<organism evidence="2 3">
    <name type="scientific">Kwoniella dendrophila CBS 6074</name>
    <dbReference type="NCBI Taxonomy" id="1295534"/>
    <lineage>
        <taxon>Eukaryota</taxon>
        <taxon>Fungi</taxon>
        <taxon>Dikarya</taxon>
        <taxon>Basidiomycota</taxon>
        <taxon>Agaricomycotina</taxon>
        <taxon>Tremellomycetes</taxon>
        <taxon>Tremellales</taxon>
        <taxon>Cryptococcaceae</taxon>
        <taxon>Kwoniella</taxon>
    </lineage>
</organism>
<feature type="region of interest" description="Disordered" evidence="1">
    <location>
        <begin position="448"/>
        <end position="508"/>
    </location>
</feature>
<dbReference type="EMBL" id="CP144098">
    <property type="protein sequence ID" value="WWC85807.1"/>
    <property type="molecule type" value="Genomic_DNA"/>
</dbReference>
<reference evidence="2 3" key="1">
    <citation type="submission" date="2024-01" db="EMBL/GenBank/DDBJ databases">
        <title>Comparative genomics of Cryptococcus and Kwoniella reveals pathogenesis evolution and contrasting modes of karyotype evolution via chromosome fusion or intercentromeric recombination.</title>
        <authorList>
            <person name="Coelho M.A."/>
            <person name="David-Palma M."/>
            <person name="Shea T."/>
            <person name="Bowers K."/>
            <person name="McGinley-Smith S."/>
            <person name="Mohammad A.W."/>
            <person name="Gnirke A."/>
            <person name="Yurkov A.M."/>
            <person name="Nowrousian M."/>
            <person name="Sun S."/>
            <person name="Cuomo C.A."/>
            <person name="Heitman J."/>
        </authorList>
    </citation>
    <scope>NUCLEOTIDE SEQUENCE [LARGE SCALE GENOMIC DNA]</scope>
    <source>
        <strain evidence="2 3">CBS 6074</strain>
    </source>
</reference>
<feature type="region of interest" description="Disordered" evidence="1">
    <location>
        <begin position="220"/>
        <end position="258"/>
    </location>
</feature>
<feature type="compositionally biased region" description="Basic and acidic residues" evidence="1">
    <location>
        <begin position="280"/>
        <end position="296"/>
    </location>
</feature>
<evidence type="ECO:0000313" key="3">
    <source>
        <dbReference type="Proteomes" id="UP001355207"/>
    </source>
</evidence>
<feature type="region of interest" description="Disordered" evidence="1">
    <location>
        <begin position="153"/>
        <end position="196"/>
    </location>
</feature>
<feature type="compositionally biased region" description="Polar residues" evidence="1">
    <location>
        <begin position="75"/>
        <end position="89"/>
    </location>
</feature>
<gene>
    <name evidence="2" type="ORF">L201_000674</name>
</gene>